<evidence type="ECO:0000313" key="2">
    <source>
        <dbReference type="EMBL" id="QCD95995.1"/>
    </source>
</evidence>
<evidence type="ECO:0000313" key="3">
    <source>
        <dbReference type="Proteomes" id="UP000501690"/>
    </source>
</evidence>
<protein>
    <submittedName>
        <fullName evidence="2">Uncharacterized protein</fullName>
    </submittedName>
</protein>
<gene>
    <name evidence="2" type="ORF">DEO72_LG6g696</name>
</gene>
<evidence type="ECO:0000256" key="1">
    <source>
        <dbReference type="SAM" id="MobiDB-lite"/>
    </source>
</evidence>
<accession>A0A4D6M4A7</accession>
<dbReference type="AlphaFoldDB" id="A0A4D6M4A7"/>
<feature type="region of interest" description="Disordered" evidence="1">
    <location>
        <begin position="41"/>
        <end position="61"/>
    </location>
</feature>
<dbReference type="EMBL" id="CP039350">
    <property type="protein sequence ID" value="QCD95995.1"/>
    <property type="molecule type" value="Genomic_DNA"/>
</dbReference>
<dbReference type="Proteomes" id="UP000501690">
    <property type="component" value="Linkage Group LG6"/>
</dbReference>
<name>A0A4D6M4A7_VIGUN</name>
<proteinExistence type="predicted"/>
<reference evidence="2 3" key="1">
    <citation type="submission" date="2019-04" db="EMBL/GenBank/DDBJ databases">
        <title>An improved genome assembly and genetic linkage map for asparagus bean, Vigna unguiculata ssp. sesquipedialis.</title>
        <authorList>
            <person name="Xia Q."/>
            <person name="Zhang R."/>
            <person name="Dong Y."/>
        </authorList>
    </citation>
    <scope>NUCLEOTIDE SEQUENCE [LARGE SCALE GENOMIC DNA]</scope>
    <source>
        <tissue evidence="2">Leaf</tissue>
    </source>
</reference>
<keyword evidence="3" id="KW-1185">Reference proteome</keyword>
<organism evidence="2 3">
    <name type="scientific">Vigna unguiculata</name>
    <name type="common">Cowpea</name>
    <dbReference type="NCBI Taxonomy" id="3917"/>
    <lineage>
        <taxon>Eukaryota</taxon>
        <taxon>Viridiplantae</taxon>
        <taxon>Streptophyta</taxon>
        <taxon>Embryophyta</taxon>
        <taxon>Tracheophyta</taxon>
        <taxon>Spermatophyta</taxon>
        <taxon>Magnoliopsida</taxon>
        <taxon>eudicotyledons</taxon>
        <taxon>Gunneridae</taxon>
        <taxon>Pentapetalae</taxon>
        <taxon>rosids</taxon>
        <taxon>fabids</taxon>
        <taxon>Fabales</taxon>
        <taxon>Fabaceae</taxon>
        <taxon>Papilionoideae</taxon>
        <taxon>50 kb inversion clade</taxon>
        <taxon>NPAAA clade</taxon>
        <taxon>indigoferoid/millettioid clade</taxon>
        <taxon>Phaseoleae</taxon>
        <taxon>Vigna</taxon>
    </lineage>
</organism>
<sequence length="77" mass="8069">MPCVVPVFVLQLATVVPEALVLLSCGLVSFSVQKGEKTANLAQAGSPRLSENNKDSPLNFTSSVATVELSPRREGVA</sequence>